<comment type="caution">
    <text evidence="6">The sequence shown here is derived from an EMBL/GenBank/DDBJ whole genome shotgun (WGS) entry which is preliminary data.</text>
</comment>
<dbReference type="GO" id="GO:0022857">
    <property type="term" value="F:transmembrane transporter activity"/>
    <property type="evidence" value="ECO:0007669"/>
    <property type="project" value="InterPro"/>
</dbReference>
<dbReference type="AlphaFoldDB" id="A0A4Y2ILJ0"/>
<dbReference type="OrthoDB" id="6415315at2759"/>
<protein>
    <submittedName>
        <fullName evidence="6">Proton-coupled folate transporter</fullName>
    </submittedName>
</protein>
<feature type="transmembrane region" description="Helical" evidence="5">
    <location>
        <begin position="216"/>
        <end position="239"/>
    </location>
</feature>
<reference evidence="6 7" key="1">
    <citation type="journal article" date="2019" name="Sci. Rep.">
        <title>Orb-weaving spider Araneus ventricosus genome elucidates the spidroin gene catalogue.</title>
        <authorList>
            <person name="Kono N."/>
            <person name="Nakamura H."/>
            <person name="Ohtoshi R."/>
            <person name="Moran D.A.P."/>
            <person name="Shinohara A."/>
            <person name="Yoshida Y."/>
            <person name="Fujiwara M."/>
            <person name="Mori M."/>
            <person name="Tomita M."/>
            <person name="Arakawa K."/>
        </authorList>
    </citation>
    <scope>NUCLEOTIDE SEQUENCE [LARGE SCALE GENOMIC DNA]</scope>
</reference>
<dbReference type="EMBL" id="BGPR01002754">
    <property type="protein sequence ID" value="GBM78474.1"/>
    <property type="molecule type" value="Genomic_DNA"/>
</dbReference>
<dbReference type="Proteomes" id="UP000499080">
    <property type="component" value="Unassembled WGS sequence"/>
</dbReference>
<evidence type="ECO:0000256" key="2">
    <source>
        <dbReference type="ARBA" id="ARBA00022692"/>
    </source>
</evidence>
<feature type="transmembrane region" description="Helical" evidence="5">
    <location>
        <begin position="403"/>
        <end position="423"/>
    </location>
</feature>
<feature type="transmembrane region" description="Helical" evidence="5">
    <location>
        <begin position="348"/>
        <end position="371"/>
    </location>
</feature>
<keyword evidence="4 5" id="KW-0472">Membrane</keyword>
<evidence type="ECO:0000256" key="4">
    <source>
        <dbReference type="ARBA" id="ARBA00023136"/>
    </source>
</evidence>
<proteinExistence type="predicted"/>
<feature type="transmembrane region" description="Helical" evidence="5">
    <location>
        <begin position="470"/>
        <end position="490"/>
    </location>
</feature>
<feature type="transmembrane region" description="Helical" evidence="5">
    <location>
        <begin position="310"/>
        <end position="328"/>
    </location>
</feature>
<dbReference type="SUPFAM" id="SSF103473">
    <property type="entry name" value="MFS general substrate transporter"/>
    <property type="match status" value="1"/>
</dbReference>
<accession>A0A4Y2ILJ0</accession>
<keyword evidence="3 5" id="KW-1133">Transmembrane helix</keyword>
<keyword evidence="7" id="KW-1185">Reference proteome</keyword>
<evidence type="ECO:0000256" key="3">
    <source>
        <dbReference type="ARBA" id="ARBA00022989"/>
    </source>
</evidence>
<dbReference type="Gene3D" id="1.20.1250.20">
    <property type="entry name" value="MFS general substrate transporter like domains"/>
    <property type="match status" value="1"/>
</dbReference>
<dbReference type="PANTHER" id="PTHR23507">
    <property type="entry name" value="ZGC:174356"/>
    <property type="match status" value="1"/>
</dbReference>
<keyword evidence="2 5" id="KW-0812">Transmembrane</keyword>
<name>A0A4Y2ILJ0_ARAVE</name>
<dbReference type="InterPro" id="IPR011701">
    <property type="entry name" value="MFS"/>
</dbReference>
<feature type="transmembrane region" description="Helical" evidence="5">
    <location>
        <begin position="152"/>
        <end position="173"/>
    </location>
</feature>
<gene>
    <name evidence="6" type="primary">slc46a1_1</name>
    <name evidence="6" type="ORF">AVEN_247730_1</name>
</gene>
<feature type="transmembrane region" description="Helical" evidence="5">
    <location>
        <begin position="378"/>
        <end position="397"/>
    </location>
</feature>
<dbReference type="Pfam" id="PF07690">
    <property type="entry name" value="MFS_1"/>
    <property type="match status" value="1"/>
</dbReference>
<feature type="transmembrane region" description="Helical" evidence="5">
    <location>
        <begin position="245"/>
        <end position="266"/>
    </location>
</feature>
<dbReference type="GO" id="GO:0016020">
    <property type="term" value="C:membrane"/>
    <property type="evidence" value="ECO:0007669"/>
    <property type="project" value="UniProtKB-SubCell"/>
</dbReference>
<comment type="subcellular location">
    <subcellularLocation>
        <location evidence="1">Membrane</location>
        <topology evidence="1">Multi-pass membrane protein</topology>
    </subcellularLocation>
</comment>
<feature type="transmembrane region" description="Helical" evidence="5">
    <location>
        <begin position="435"/>
        <end position="458"/>
    </location>
</feature>
<evidence type="ECO:0000313" key="6">
    <source>
        <dbReference type="EMBL" id="GBM78474.1"/>
    </source>
</evidence>
<evidence type="ECO:0000256" key="1">
    <source>
        <dbReference type="ARBA" id="ARBA00004141"/>
    </source>
</evidence>
<dbReference type="InterPro" id="IPR036259">
    <property type="entry name" value="MFS_trans_sf"/>
</dbReference>
<dbReference type="PANTHER" id="PTHR23507:SF1">
    <property type="entry name" value="FI18259P1-RELATED"/>
    <property type="match status" value="1"/>
</dbReference>
<evidence type="ECO:0000256" key="5">
    <source>
        <dbReference type="SAM" id="Phobius"/>
    </source>
</evidence>
<evidence type="ECO:0000313" key="7">
    <source>
        <dbReference type="Proteomes" id="UP000499080"/>
    </source>
</evidence>
<sequence length="514" mass="56963">MSPTGTQTASTTNYLYQGKTDDPPVSLHFEHKVPDSNVKETSKNIFKSCLFCFLRTFDKLKLEIVAFFFTFSYVLTRISSTSMILDKVCLAHFNYPPEICYNLENHTEIKVAVERMATNYQLGHTLIQTAPAALLSCFVGPWSDHYGRKLPVVIAILGMTVDTLGSAVCAYFLDSRVEYYYIPAAFTGCFGGVVSLLAVVYSYASDLTPLRERTMKYAFIEMATGFSQPLGVAAGGWIYNFFGYPSVFLLSTGGLFASLIWVVFLLPETRGLDNKDSMGSKIKKLFTCKTFRESFIATAKQRPNKGRKQIVLLIMSMCFIVIATNSTSDINYLYVHHQFNWGTTEYSTITAAYSVCAVFLLIIVVPIFKYFKSGDPTLGLVGTTSIILKFLGIGVAWKTAVFHIANLLGLLSACASLAARSRISKVVSNDDLGKVFSFVATAESLLPVLTTVLISQIFNAFLNIYPGMPYMILAIFLILPFSVFAWMSCLPTVKVAVVDKNGERDPEEYTSIDA</sequence>
<feature type="transmembrane region" description="Helical" evidence="5">
    <location>
        <begin position="179"/>
        <end position="204"/>
    </location>
</feature>
<organism evidence="6 7">
    <name type="scientific">Araneus ventricosus</name>
    <name type="common">Orbweaver spider</name>
    <name type="synonym">Epeira ventricosa</name>
    <dbReference type="NCBI Taxonomy" id="182803"/>
    <lineage>
        <taxon>Eukaryota</taxon>
        <taxon>Metazoa</taxon>
        <taxon>Ecdysozoa</taxon>
        <taxon>Arthropoda</taxon>
        <taxon>Chelicerata</taxon>
        <taxon>Arachnida</taxon>
        <taxon>Araneae</taxon>
        <taxon>Araneomorphae</taxon>
        <taxon>Entelegynae</taxon>
        <taxon>Araneoidea</taxon>
        <taxon>Araneidae</taxon>
        <taxon>Araneus</taxon>
    </lineage>
</organism>